<keyword evidence="2" id="KW-1185">Reference proteome</keyword>
<dbReference type="Pfam" id="PF12687">
    <property type="entry name" value="DUF3801"/>
    <property type="match status" value="1"/>
</dbReference>
<evidence type="ECO:0000313" key="1">
    <source>
        <dbReference type="EMBL" id="SET73348.1"/>
    </source>
</evidence>
<dbReference type="OrthoDB" id="9811478at2"/>
<reference evidence="1 2" key="1">
    <citation type="submission" date="2016-10" db="EMBL/GenBank/DDBJ databases">
        <authorList>
            <person name="de Groot N.N."/>
        </authorList>
    </citation>
    <scope>NUCLEOTIDE SEQUENCE [LARGE SCALE GENOMIC DNA]</scope>
    <source>
        <strain evidence="1 2">KH1P1</strain>
    </source>
</reference>
<dbReference type="InterPro" id="IPR024234">
    <property type="entry name" value="DUF3801"/>
</dbReference>
<name>A0A1I0GSP1_9FIRM</name>
<evidence type="ECO:0008006" key="3">
    <source>
        <dbReference type="Google" id="ProtNLM"/>
    </source>
</evidence>
<protein>
    <recommendedName>
        <fullName evidence="3">PcfB family protein</fullName>
    </recommendedName>
</protein>
<evidence type="ECO:0000313" key="2">
    <source>
        <dbReference type="Proteomes" id="UP000199820"/>
    </source>
</evidence>
<sequence length="178" mass="19810">MLNEEVSKEVLGQAARTVENEVVKPITHFVTEHFVKPTAEMLVDDLKKVATAPGKAIKNKLHPEHGEMKVKDLIRKDQGAQAIDIDGAGLGDFKKIANKYGVDFAIVKSTELDPPKYSVFFKARDADAINAVVNEYTAKQMKIQKEGRPSILAKLSKFKDIVAALPKKVAEKRKEQER</sequence>
<dbReference type="RefSeq" id="WP_074649964.1">
    <property type="nucleotide sequence ID" value="NZ_FOIL01000037.1"/>
</dbReference>
<accession>A0A1I0GSP1</accession>
<dbReference type="AlphaFoldDB" id="A0A1I0GSP1"/>
<dbReference type="EMBL" id="FOIL01000037">
    <property type="protein sequence ID" value="SET73348.1"/>
    <property type="molecule type" value="Genomic_DNA"/>
</dbReference>
<gene>
    <name evidence="1" type="ORF">SAMN04487771_10377</name>
</gene>
<proteinExistence type="predicted"/>
<dbReference type="Proteomes" id="UP000199820">
    <property type="component" value="Unassembled WGS sequence"/>
</dbReference>
<organism evidence="1 2">
    <name type="scientific">[Clostridium] aminophilum</name>
    <dbReference type="NCBI Taxonomy" id="1526"/>
    <lineage>
        <taxon>Bacteria</taxon>
        <taxon>Bacillati</taxon>
        <taxon>Bacillota</taxon>
        <taxon>Clostridia</taxon>
        <taxon>Lachnospirales</taxon>
        <taxon>Lachnospiraceae</taxon>
    </lineage>
</organism>